<dbReference type="Gene3D" id="3.30.70.270">
    <property type="match status" value="1"/>
</dbReference>
<dbReference type="Proteomes" id="UP000193450">
    <property type="component" value="Chromosome"/>
</dbReference>
<dbReference type="NCBIfam" id="TIGR00254">
    <property type="entry name" value="GGDEF"/>
    <property type="match status" value="1"/>
</dbReference>
<dbReference type="InterPro" id="IPR000014">
    <property type="entry name" value="PAS"/>
</dbReference>
<gene>
    <name evidence="4" type="ORF">BST96_20015</name>
</gene>
<dbReference type="PANTHER" id="PTHR45138">
    <property type="entry name" value="REGULATORY COMPONENTS OF SENSORY TRANSDUCTION SYSTEM"/>
    <property type="match status" value="1"/>
</dbReference>
<dbReference type="InterPro" id="IPR000160">
    <property type="entry name" value="GGDEF_dom"/>
</dbReference>
<protein>
    <recommendedName>
        <fullName evidence="2">diguanylate cyclase</fullName>
        <ecNumber evidence="2">2.7.7.65</ecNumber>
    </recommendedName>
</protein>
<dbReference type="RefSeq" id="WP_085760385.1">
    <property type="nucleotide sequence ID" value="NZ_CP019343.1"/>
</dbReference>
<dbReference type="PANTHER" id="PTHR45138:SF24">
    <property type="entry name" value="DIGUANYLATE CYCLASE DGCC-RELATED"/>
    <property type="match status" value="1"/>
</dbReference>
<dbReference type="CDD" id="cd01949">
    <property type="entry name" value="GGDEF"/>
    <property type="match status" value="1"/>
</dbReference>
<dbReference type="EC" id="2.7.7.65" evidence="2"/>
<evidence type="ECO:0000313" key="5">
    <source>
        <dbReference type="Proteomes" id="UP000193450"/>
    </source>
</evidence>
<accession>A0A1X9NGN7</accession>
<dbReference type="FunFam" id="3.30.70.270:FF:000001">
    <property type="entry name" value="Diguanylate cyclase domain protein"/>
    <property type="match status" value="1"/>
</dbReference>
<organism evidence="4 5">
    <name type="scientific">Oceanicoccus sagamiensis</name>
    <dbReference type="NCBI Taxonomy" id="716816"/>
    <lineage>
        <taxon>Bacteria</taxon>
        <taxon>Pseudomonadati</taxon>
        <taxon>Pseudomonadota</taxon>
        <taxon>Gammaproteobacteria</taxon>
        <taxon>Cellvibrionales</taxon>
        <taxon>Spongiibacteraceae</taxon>
        <taxon>Oceanicoccus</taxon>
    </lineage>
</organism>
<dbReference type="Gene3D" id="3.30.450.20">
    <property type="entry name" value="PAS domain"/>
    <property type="match status" value="1"/>
</dbReference>
<dbReference type="GO" id="GO:0052621">
    <property type="term" value="F:diguanylate cyclase activity"/>
    <property type="evidence" value="ECO:0007669"/>
    <property type="project" value="UniProtKB-EC"/>
</dbReference>
<dbReference type="InterPro" id="IPR043128">
    <property type="entry name" value="Rev_trsase/Diguanyl_cyclase"/>
</dbReference>
<dbReference type="SMART" id="SM00267">
    <property type="entry name" value="GGDEF"/>
    <property type="match status" value="1"/>
</dbReference>
<comment type="cofactor">
    <cofactor evidence="1">
        <name>Mg(2+)</name>
        <dbReference type="ChEBI" id="CHEBI:18420"/>
    </cofactor>
</comment>
<feature type="domain" description="GGDEF" evidence="3">
    <location>
        <begin position="184"/>
        <end position="317"/>
    </location>
</feature>
<reference evidence="4 5" key="1">
    <citation type="submission" date="2016-11" db="EMBL/GenBank/DDBJ databases">
        <title>Trade-off between light-utilization and light-protection in marine flavobacteria.</title>
        <authorList>
            <person name="Kumagai Y."/>
        </authorList>
    </citation>
    <scope>NUCLEOTIDE SEQUENCE [LARGE SCALE GENOMIC DNA]</scope>
    <source>
        <strain evidence="4 5">NBRC 107125</strain>
    </source>
</reference>
<dbReference type="Pfam" id="PF00990">
    <property type="entry name" value="GGDEF"/>
    <property type="match status" value="1"/>
</dbReference>
<dbReference type="GO" id="GO:1902201">
    <property type="term" value="P:negative regulation of bacterial-type flagellum-dependent cell motility"/>
    <property type="evidence" value="ECO:0007669"/>
    <property type="project" value="TreeGrafter"/>
</dbReference>
<sequence length="317" mass="36780">MEAPNFQDLHWLLDIIQSTDIGIVVIDKNFNIEIYNRFMQVHSNIGPEDAIETSIFDLFPYLEDEWFKRRVNTVFELGISVYTTWEQRDNVFDFALKLPIHYETQMMYQNTTFIPLRSASDQVEKVGIVVYDVTDNAVNRGKLETAKDELLRLSRTDKLTALWNRGYWEERMIDEFKRNQRSDKQTSLVIFDIDHFKNINDTYGHQVGDDAIRTVSKLFLDNSRDVDICGRYGGEEFVVLLPETDVEGAKIYCERLRKAIAETTVHSQGESVNFTISLGIAVLDEHTKFPTDWMVNADKALYKSKESGRNQTNVFGD</sequence>
<name>A0A1X9NGN7_9GAMM</name>
<keyword evidence="5" id="KW-1185">Reference proteome</keyword>
<evidence type="ECO:0000256" key="1">
    <source>
        <dbReference type="ARBA" id="ARBA00001946"/>
    </source>
</evidence>
<dbReference type="AlphaFoldDB" id="A0A1X9NGN7"/>
<proteinExistence type="predicted"/>
<evidence type="ECO:0000313" key="4">
    <source>
        <dbReference type="EMBL" id="ARN76184.1"/>
    </source>
</evidence>
<dbReference type="GO" id="GO:0043709">
    <property type="term" value="P:cell adhesion involved in single-species biofilm formation"/>
    <property type="evidence" value="ECO:0007669"/>
    <property type="project" value="TreeGrafter"/>
</dbReference>
<dbReference type="SMART" id="SM00091">
    <property type="entry name" value="PAS"/>
    <property type="match status" value="1"/>
</dbReference>
<dbReference type="EMBL" id="CP019343">
    <property type="protein sequence ID" value="ARN76184.1"/>
    <property type="molecule type" value="Genomic_DNA"/>
</dbReference>
<dbReference type="STRING" id="716816.BST96_20015"/>
<dbReference type="PROSITE" id="PS50887">
    <property type="entry name" value="GGDEF"/>
    <property type="match status" value="1"/>
</dbReference>
<dbReference type="GO" id="GO:0005886">
    <property type="term" value="C:plasma membrane"/>
    <property type="evidence" value="ECO:0007669"/>
    <property type="project" value="TreeGrafter"/>
</dbReference>
<dbReference type="KEGG" id="osg:BST96_20015"/>
<dbReference type="InterPro" id="IPR029787">
    <property type="entry name" value="Nucleotide_cyclase"/>
</dbReference>
<dbReference type="OrthoDB" id="9812260at2"/>
<evidence type="ECO:0000259" key="3">
    <source>
        <dbReference type="PROSITE" id="PS50887"/>
    </source>
</evidence>
<dbReference type="InterPro" id="IPR050469">
    <property type="entry name" value="Diguanylate_Cyclase"/>
</dbReference>
<dbReference type="SUPFAM" id="SSF55073">
    <property type="entry name" value="Nucleotide cyclase"/>
    <property type="match status" value="1"/>
</dbReference>
<evidence type="ECO:0000256" key="2">
    <source>
        <dbReference type="ARBA" id="ARBA00012528"/>
    </source>
</evidence>
<dbReference type="InterPro" id="IPR035965">
    <property type="entry name" value="PAS-like_dom_sf"/>
</dbReference>
<dbReference type="SUPFAM" id="SSF55785">
    <property type="entry name" value="PYP-like sensor domain (PAS domain)"/>
    <property type="match status" value="1"/>
</dbReference>